<organism evidence="1 2">
    <name type="scientific">Tenggerimyces flavus</name>
    <dbReference type="NCBI Taxonomy" id="1708749"/>
    <lineage>
        <taxon>Bacteria</taxon>
        <taxon>Bacillati</taxon>
        <taxon>Actinomycetota</taxon>
        <taxon>Actinomycetes</taxon>
        <taxon>Propionibacteriales</taxon>
        <taxon>Nocardioidaceae</taxon>
        <taxon>Tenggerimyces</taxon>
    </lineage>
</organism>
<dbReference type="PANTHER" id="PTHR34070">
    <property type="entry name" value="ARMADILLO-TYPE FOLD"/>
    <property type="match status" value="1"/>
</dbReference>
<dbReference type="CDD" id="cd07064">
    <property type="entry name" value="AlkD_like_1"/>
    <property type="match status" value="1"/>
</dbReference>
<reference evidence="2" key="1">
    <citation type="journal article" date="2019" name="Int. J. Syst. Evol. Microbiol.">
        <title>The Global Catalogue of Microorganisms (GCM) 10K type strain sequencing project: providing services to taxonomists for standard genome sequencing and annotation.</title>
        <authorList>
            <consortium name="The Broad Institute Genomics Platform"/>
            <consortium name="The Broad Institute Genome Sequencing Center for Infectious Disease"/>
            <person name="Wu L."/>
            <person name="Ma J."/>
        </authorList>
    </citation>
    <scope>NUCLEOTIDE SEQUENCE [LARGE SCALE GENOMIC DNA]</scope>
    <source>
        <strain evidence="2">CGMCC 4.7241</strain>
    </source>
</reference>
<evidence type="ECO:0000313" key="1">
    <source>
        <dbReference type="EMBL" id="MFC3765964.1"/>
    </source>
</evidence>
<sequence>MAQTRSGPDRPLVQAVRSELEAAGDPVKAGPMQAYMKSDLPYRGVQSPGVKRICRDLFAAHPLATRETWDATVRALWDQAKFREERYVAIALTGYKLYREWQDLGSLELYDHLVTTGAWWDYVDEIAARRVGPILRGHPESVTPVLLLWSRDNDIWRRRTAIISQLGSGEAVDTKLLAACIEPSLGRPEFFLRKAIGWALRQHARVDPDWVRAYVNRHGPELSPLSRKEAMKHLR</sequence>
<dbReference type="Gene3D" id="1.25.10.90">
    <property type="match status" value="1"/>
</dbReference>
<accession>A0ABV7YM94</accession>
<dbReference type="PANTHER" id="PTHR34070:SF1">
    <property type="entry name" value="DNA ALKYLATION REPAIR PROTEIN"/>
    <property type="match status" value="1"/>
</dbReference>
<dbReference type="SUPFAM" id="SSF48371">
    <property type="entry name" value="ARM repeat"/>
    <property type="match status" value="1"/>
</dbReference>
<dbReference type="InterPro" id="IPR016024">
    <property type="entry name" value="ARM-type_fold"/>
</dbReference>
<comment type="caution">
    <text evidence="1">The sequence shown here is derived from an EMBL/GenBank/DDBJ whole genome shotgun (WGS) entry which is preliminary data.</text>
</comment>
<dbReference type="EMBL" id="JBHRZH010000044">
    <property type="protein sequence ID" value="MFC3765964.1"/>
    <property type="molecule type" value="Genomic_DNA"/>
</dbReference>
<keyword evidence="2" id="KW-1185">Reference proteome</keyword>
<dbReference type="Proteomes" id="UP001595699">
    <property type="component" value="Unassembled WGS sequence"/>
</dbReference>
<dbReference type="InterPro" id="IPR014825">
    <property type="entry name" value="DNA_alkylation"/>
</dbReference>
<proteinExistence type="predicted"/>
<dbReference type="RefSeq" id="WP_205119567.1">
    <property type="nucleotide sequence ID" value="NZ_JAFBCM010000001.1"/>
</dbReference>
<protein>
    <submittedName>
        <fullName evidence="1">DNA alkylation repair protein</fullName>
    </submittedName>
</protein>
<evidence type="ECO:0000313" key="2">
    <source>
        <dbReference type="Proteomes" id="UP001595699"/>
    </source>
</evidence>
<gene>
    <name evidence="1" type="ORF">ACFOUW_34370</name>
</gene>
<name>A0ABV7YM94_9ACTN</name>
<dbReference type="Pfam" id="PF08713">
    <property type="entry name" value="DNA_alkylation"/>
    <property type="match status" value="1"/>
</dbReference>